<dbReference type="RefSeq" id="WP_064105487.1">
    <property type="nucleotide sequence ID" value="NZ_LXSH01000013.1"/>
</dbReference>
<dbReference type="PROSITE" id="PS51186">
    <property type="entry name" value="GNAT"/>
    <property type="match status" value="1"/>
</dbReference>
<sequence length="151" mass="17533">MSIVIRKAVESDAQQLWQLMKGLAVFEKYIDDFAITPEVVVNSGFRKNPPDFYSFVAADGDKLAGMIVYYFLPYTLHNRPAVYIKELYVDESYRGQKIGEKLMLALQEEARAHNCVQIKWTVAPWNEGGQRFYARLGAQQDNEWLNYVWNL</sequence>
<proteinExistence type="predicted"/>
<feature type="domain" description="N-acetyltransferase" evidence="3">
    <location>
        <begin position="3"/>
        <end position="151"/>
    </location>
</feature>
<dbReference type="AlphaFoldDB" id="A0A1A9RQK3"/>
<dbReference type="EMBL" id="LXSH01000013">
    <property type="protein sequence ID" value="OAM23297.1"/>
    <property type="molecule type" value="Genomic_DNA"/>
</dbReference>
<dbReference type="Proteomes" id="UP000078103">
    <property type="component" value="Unassembled WGS sequence"/>
</dbReference>
<evidence type="ECO:0000313" key="5">
    <source>
        <dbReference type="Proteomes" id="UP000078103"/>
    </source>
</evidence>
<dbReference type="GO" id="GO:0008080">
    <property type="term" value="F:N-acetyltransferase activity"/>
    <property type="evidence" value="ECO:0007669"/>
    <property type="project" value="UniProtKB-ARBA"/>
</dbReference>
<keyword evidence="1 4" id="KW-0808">Transferase</keyword>
<dbReference type="PANTHER" id="PTHR10545">
    <property type="entry name" value="DIAMINE N-ACETYLTRANSFERASE"/>
    <property type="match status" value="1"/>
</dbReference>
<dbReference type="PANTHER" id="PTHR10545:SF29">
    <property type="entry name" value="GH14572P-RELATED"/>
    <property type="match status" value="1"/>
</dbReference>
<dbReference type="Gene3D" id="3.40.630.30">
    <property type="match status" value="1"/>
</dbReference>
<evidence type="ECO:0000313" key="4">
    <source>
        <dbReference type="EMBL" id="OAM23297.1"/>
    </source>
</evidence>
<gene>
    <name evidence="4" type="ORF">A7P89_04125</name>
</gene>
<comment type="caution">
    <text evidence="4">The sequence shown here is derived from an EMBL/GenBank/DDBJ whole genome shotgun (WGS) entry which is preliminary data.</text>
</comment>
<accession>A0A1A9RQK3</accession>
<evidence type="ECO:0000256" key="1">
    <source>
        <dbReference type="ARBA" id="ARBA00022679"/>
    </source>
</evidence>
<name>A0A1A9RQK3_EIKCO</name>
<dbReference type="InterPro" id="IPR016181">
    <property type="entry name" value="Acyl_CoA_acyltransferase"/>
</dbReference>
<keyword evidence="2" id="KW-0012">Acyltransferase</keyword>
<dbReference type="Pfam" id="PF00583">
    <property type="entry name" value="Acetyltransf_1"/>
    <property type="match status" value="1"/>
</dbReference>
<protein>
    <submittedName>
        <fullName evidence="4">Diamine acetyltransferase</fullName>
    </submittedName>
</protein>
<evidence type="ECO:0000259" key="3">
    <source>
        <dbReference type="PROSITE" id="PS51186"/>
    </source>
</evidence>
<evidence type="ECO:0000256" key="2">
    <source>
        <dbReference type="ARBA" id="ARBA00023315"/>
    </source>
</evidence>
<dbReference type="CDD" id="cd04301">
    <property type="entry name" value="NAT_SF"/>
    <property type="match status" value="1"/>
</dbReference>
<reference evidence="5" key="1">
    <citation type="submission" date="2016-05" db="EMBL/GenBank/DDBJ databases">
        <title>Draft genome of Corynebacterium afermentans subsp. afermentans LCDC 88199T.</title>
        <authorList>
            <person name="Bernier A.-M."/>
            <person name="Bernard K."/>
        </authorList>
    </citation>
    <scope>NUCLEOTIDE SEQUENCE [LARGE SCALE GENOMIC DNA]</scope>
    <source>
        <strain evidence="5">NML120819</strain>
    </source>
</reference>
<dbReference type="InterPro" id="IPR051016">
    <property type="entry name" value="Diverse_Substrate_AcTransf"/>
</dbReference>
<dbReference type="SUPFAM" id="SSF55729">
    <property type="entry name" value="Acyl-CoA N-acyltransferases (Nat)"/>
    <property type="match status" value="1"/>
</dbReference>
<dbReference type="InterPro" id="IPR000182">
    <property type="entry name" value="GNAT_dom"/>
</dbReference>
<organism evidence="4 5">
    <name type="scientific">Eikenella corrodens</name>
    <dbReference type="NCBI Taxonomy" id="539"/>
    <lineage>
        <taxon>Bacteria</taxon>
        <taxon>Pseudomonadati</taxon>
        <taxon>Pseudomonadota</taxon>
        <taxon>Betaproteobacteria</taxon>
        <taxon>Neisseriales</taxon>
        <taxon>Neisseriaceae</taxon>
        <taxon>Eikenella</taxon>
    </lineage>
</organism>